<dbReference type="PROSITE" id="PS51257">
    <property type="entry name" value="PROKAR_LIPOPROTEIN"/>
    <property type="match status" value="1"/>
</dbReference>
<protein>
    <submittedName>
        <fullName evidence="2">Uncharacterized protein</fullName>
    </submittedName>
</protein>
<dbReference type="RefSeq" id="WP_106091818.1">
    <property type="nucleotide sequence ID" value="NZ_PVNL01000100.1"/>
</dbReference>
<evidence type="ECO:0000313" key="3">
    <source>
        <dbReference type="Proteomes" id="UP000238823"/>
    </source>
</evidence>
<evidence type="ECO:0000256" key="1">
    <source>
        <dbReference type="SAM" id="SignalP"/>
    </source>
</evidence>
<organism evidence="2 3">
    <name type="scientific">Enhygromyxa salina</name>
    <dbReference type="NCBI Taxonomy" id="215803"/>
    <lineage>
        <taxon>Bacteria</taxon>
        <taxon>Pseudomonadati</taxon>
        <taxon>Myxococcota</taxon>
        <taxon>Polyangia</taxon>
        <taxon>Nannocystales</taxon>
        <taxon>Nannocystaceae</taxon>
        <taxon>Enhygromyxa</taxon>
    </lineage>
</organism>
<gene>
    <name evidence="2" type="ORF">ENSA7_49200</name>
</gene>
<dbReference type="OrthoDB" id="9822233at2"/>
<proteinExistence type="predicted"/>
<reference evidence="2 3" key="1">
    <citation type="submission" date="2018-03" db="EMBL/GenBank/DDBJ databases">
        <title>Draft Genome Sequences of the Obligatory Marine Myxobacteria Enhygromyxa salina SWB007.</title>
        <authorList>
            <person name="Poehlein A."/>
            <person name="Moghaddam J.A."/>
            <person name="Harms H."/>
            <person name="Alanjari M."/>
            <person name="Koenig G.M."/>
            <person name="Daniel R."/>
            <person name="Schaeberle T.F."/>
        </authorList>
    </citation>
    <scope>NUCLEOTIDE SEQUENCE [LARGE SCALE GENOMIC DNA]</scope>
    <source>
        <strain evidence="2 3">SWB007</strain>
    </source>
</reference>
<accession>A0A2S9YIP6</accession>
<evidence type="ECO:0000313" key="2">
    <source>
        <dbReference type="EMBL" id="PRQ04987.1"/>
    </source>
</evidence>
<comment type="caution">
    <text evidence="2">The sequence shown here is derived from an EMBL/GenBank/DDBJ whole genome shotgun (WGS) entry which is preliminary data.</text>
</comment>
<feature type="signal peptide" evidence="1">
    <location>
        <begin position="1"/>
        <end position="19"/>
    </location>
</feature>
<keyword evidence="1" id="KW-0732">Signal</keyword>
<dbReference type="AlphaFoldDB" id="A0A2S9YIP6"/>
<name>A0A2S9YIP6_9BACT</name>
<dbReference type="Proteomes" id="UP000238823">
    <property type="component" value="Unassembled WGS sequence"/>
</dbReference>
<dbReference type="EMBL" id="PVNL01000100">
    <property type="protein sequence ID" value="PRQ04987.1"/>
    <property type="molecule type" value="Genomic_DNA"/>
</dbReference>
<sequence length="515" mass="55437">MFKPISLFTVSLLCISTLAGCGLDELDDTTTSQGFRSVVVSDSWDIHEDVAFPEVNSCFDYWNDRCVDLTPSQCTVAKNRYTCTESDEGLKISDTYGARVEALEWVGYSVGDEQPVTTTKSPSELCEQLHGVKMQRCLGLGFAASLAAERAPDLIEAFPNGGFATLAVREDKLVLEPLVDAEDDTVYATAEALGWRAPLIDGEFTLGEAPEVTLVPNTVITIRPNGTVGVSTDRVTLLQRPKPLPQPPSSFLFGYSMSAPGANYYQQNVEVVGGWSRYAALWKSFIDANVGSVHVAHCYGGNNLRPLLGAEQSLESHEANFFTDIWGDPYDPNGTWMSADINDPLTGLAFAAIVMHYWQSPVFFTGDWAPPLSIAPSGSWYSDIALESIRFRSNTHSSLHAACGISSTVSASTALSQIQGCSFAGLSVEDAVVTAWLGDYSPSNAPVLLHHQSINAGDLLGAYARGFSYSHGNSSGRVGELVFDPPPEADPEEVAAVYALAEFIAAEIEAQAPIE</sequence>
<feature type="chain" id="PRO_5015723452" evidence="1">
    <location>
        <begin position="20"/>
        <end position="515"/>
    </location>
</feature>